<evidence type="ECO:0000256" key="1">
    <source>
        <dbReference type="SAM" id="Phobius"/>
    </source>
</evidence>
<gene>
    <name evidence="2" type="ORF">AWH49_00290</name>
</gene>
<dbReference type="AlphaFoldDB" id="A0A177LDB6"/>
<sequence>MDYKSPVAAFFVVEVGAKQYNLLGMKAGRKKNGSASCEIRPNLKKGCTQGLALLSATYRQRSHMVCWRKVQSFHLFWQGILRNVPHATLGTLIFPGINIIFTVLGSIGILTILSML</sequence>
<keyword evidence="1" id="KW-0812">Transmembrane</keyword>
<proteinExistence type="predicted"/>
<comment type="caution">
    <text evidence="2">The sequence shown here is derived from an EMBL/GenBank/DDBJ whole genome shotgun (WGS) entry which is preliminary data.</text>
</comment>
<dbReference type="EMBL" id="LQWY01000001">
    <property type="protein sequence ID" value="OAH63327.1"/>
    <property type="molecule type" value="Genomic_DNA"/>
</dbReference>
<feature type="transmembrane region" description="Helical" evidence="1">
    <location>
        <begin position="92"/>
        <end position="113"/>
    </location>
</feature>
<reference evidence="2 3" key="1">
    <citation type="submission" date="2016-01" db="EMBL/GenBank/DDBJ databases">
        <title>Investigation of taxonomic status of Bacillus aminovorans.</title>
        <authorList>
            <person name="Verma A."/>
            <person name="Pal Y."/>
            <person name="Krishnamurthi S."/>
        </authorList>
    </citation>
    <scope>NUCLEOTIDE SEQUENCE [LARGE SCALE GENOMIC DNA]</scope>
    <source>
        <strain evidence="2 3">DSM 1314</strain>
    </source>
</reference>
<evidence type="ECO:0000313" key="2">
    <source>
        <dbReference type="EMBL" id="OAH63327.1"/>
    </source>
</evidence>
<protein>
    <submittedName>
        <fullName evidence="2">Uncharacterized protein</fullName>
    </submittedName>
</protein>
<dbReference type="Proteomes" id="UP000076935">
    <property type="component" value="Unassembled WGS sequence"/>
</dbReference>
<keyword evidence="3" id="KW-1185">Reference proteome</keyword>
<organism evidence="2 3">
    <name type="scientific">Domibacillus aminovorans</name>
    <dbReference type="NCBI Taxonomy" id="29332"/>
    <lineage>
        <taxon>Bacteria</taxon>
        <taxon>Bacillati</taxon>
        <taxon>Bacillota</taxon>
        <taxon>Bacilli</taxon>
        <taxon>Bacillales</taxon>
        <taxon>Bacillaceae</taxon>
        <taxon>Domibacillus</taxon>
    </lineage>
</organism>
<keyword evidence="1" id="KW-0472">Membrane</keyword>
<accession>A0A177LDB6</accession>
<keyword evidence="1" id="KW-1133">Transmembrane helix</keyword>
<evidence type="ECO:0000313" key="3">
    <source>
        <dbReference type="Proteomes" id="UP000076935"/>
    </source>
</evidence>
<name>A0A177LDB6_9BACI</name>